<evidence type="ECO:0000256" key="15">
    <source>
        <dbReference type="PIRSR" id="PIRSR605511-2"/>
    </source>
</evidence>
<proteinExistence type="evidence at transcript level"/>
<dbReference type="GO" id="GO:0019853">
    <property type="term" value="P:L-ascorbic acid biosynthetic process"/>
    <property type="evidence" value="ECO:0007669"/>
    <property type="project" value="TreeGrafter"/>
</dbReference>
<dbReference type="Gene3D" id="2.120.10.30">
    <property type="entry name" value="TolB, C-terminal domain"/>
    <property type="match status" value="1"/>
</dbReference>
<comment type="cofactor">
    <cofactor evidence="2">
        <name>Ca(2+)</name>
        <dbReference type="ChEBI" id="CHEBI:29108"/>
    </cofactor>
</comment>
<accession>A0A1W6EWA9</accession>
<evidence type="ECO:0000256" key="7">
    <source>
        <dbReference type="ARBA" id="ARBA00013227"/>
    </source>
</evidence>
<feature type="binding site" evidence="15">
    <location>
        <position position="133"/>
    </location>
    <ligand>
        <name>substrate</name>
    </ligand>
</feature>
<evidence type="ECO:0000256" key="13">
    <source>
        <dbReference type="ARBA" id="ARBA00032464"/>
    </source>
</evidence>
<dbReference type="PRINTS" id="PR01790">
    <property type="entry name" value="SMP30FAMILY"/>
</dbReference>
<evidence type="ECO:0000256" key="6">
    <source>
        <dbReference type="ARBA" id="ARBA00008853"/>
    </source>
</evidence>
<keyword evidence="9" id="KW-0963">Cytoplasm</keyword>
<dbReference type="GO" id="GO:0005737">
    <property type="term" value="C:cytoplasm"/>
    <property type="evidence" value="ECO:0007669"/>
    <property type="project" value="UniProtKB-SubCell"/>
</dbReference>
<dbReference type="PRINTS" id="PR01791">
    <property type="entry name" value="REGUCALCIN"/>
</dbReference>
<dbReference type="AlphaFoldDB" id="A0A1W6EWA9"/>
<keyword evidence="10 15" id="KW-0479">Metal-binding</keyword>
<keyword evidence="12" id="KW-0106">Calcium</keyword>
<dbReference type="InterPro" id="IPR013658">
    <property type="entry name" value="SGL"/>
</dbReference>
<evidence type="ECO:0000256" key="10">
    <source>
        <dbReference type="ARBA" id="ARBA00022723"/>
    </source>
</evidence>
<feature type="binding site" evidence="15">
    <location>
        <position position="235"/>
    </location>
    <ligand>
        <name>a divalent metal cation</name>
        <dbReference type="ChEBI" id="CHEBI:60240"/>
    </ligand>
</feature>
<comment type="similarity">
    <text evidence="6">Belongs to the SMP-30/CGR1 family.</text>
</comment>
<dbReference type="FunFam" id="2.120.10.30:FF:000027">
    <property type="entry name" value="Regucalcin homologue"/>
    <property type="match status" value="1"/>
</dbReference>
<feature type="domain" description="SMP-30/Gluconolactonase/LRE-like region" evidence="16">
    <location>
        <begin position="37"/>
        <end position="294"/>
    </location>
</feature>
<dbReference type="InterPro" id="IPR005511">
    <property type="entry name" value="SMP-30"/>
</dbReference>
<evidence type="ECO:0000256" key="9">
    <source>
        <dbReference type="ARBA" id="ARBA00022490"/>
    </source>
</evidence>
<keyword evidence="11" id="KW-0378">Hydrolase</keyword>
<dbReference type="InterPro" id="IPR008367">
    <property type="entry name" value="Regucalcin"/>
</dbReference>
<comment type="cofactor">
    <cofactor evidence="15">
        <name>Zn(2+)</name>
        <dbReference type="ChEBI" id="CHEBI:29105"/>
    </cofactor>
    <text evidence="15">Binds 1 divalent metal cation per subunit.</text>
</comment>
<comment type="catalytic activity">
    <reaction evidence="1">
        <text>D-glucono-1,5-lactone + H2O = D-gluconate + H(+)</text>
        <dbReference type="Rhea" id="RHEA:10440"/>
        <dbReference type="ChEBI" id="CHEBI:15377"/>
        <dbReference type="ChEBI" id="CHEBI:15378"/>
        <dbReference type="ChEBI" id="CHEBI:16217"/>
        <dbReference type="ChEBI" id="CHEBI:18391"/>
        <dbReference type="EC" id="3.1.1.17"/>
    </reaction>
</comment>
<name>A0A1W6EWA9_AMPCP</name>
<dbReference type="SUPFAM" id="SSF63829">
    <property type="entry name" value="Calcium-dependent phosphotriesterase"/>
    <property type="match status" value="1"/>
</dbReference>
<protein>
    <recommendedName>
        <fullName evidence="8">Regucalcin</fullName>
        <ecNumber evidence="7">3.1.1.17</ecNumber>
    </recommendedName>
    <alternativeName>
        <fullName evidence="13">Gluconolactonase</fullName>
    </alternativeName>
</protein>
<dbReference type="InterPro" id="IPR011042">
    <property type="entry name" value="6-blade_b-propeller_TolB-like"/>
</dbReference>
<evidence type="ECO:0000256" key="14">
    <source>
        <dbReference type="PIRSR" id="PIRSR605511-1"/>
    </source>
</evidence>
<evidence type="ECO:0000256" key="3">
    <source>
        <dbReference type="ARBA" id="ARBA00001936"/>
    </source>
</evidence>
<evidence type="ECO:0000256" key="4">
    <source>
        <dbReference type="ARBA" id="ARBA00001946"/>
    </source>
</evidence>
<evidence type="ECO:0000259" key="16">
    <source>
        <dbReference type="Pfam" id="PF08450"/>
    </source>
</evidence>
<dbReference type="PANTHER" id="PTHR10907">
    <property type="entry name" value="REGUCALCIN"/>
    <property type="match status" value="1"/>
</dbReference>
<dbReference type="GO" id="GO:0004341">
    <property type="term" value="F:gluconolactonase activity"/>
    <property type="evidence" value="ECO:0007669"/>
    <property type="project" value="UniProtKB-EC"/>
</dbReference>
<dbReference type="Pfam" id="PF08450">
    <property type="entry name" value="SGL"/>
    <property type="match status" value="1"/>
</dbReference>
<dbReference type="GO" id="GO:0005509">
    <property type="term" value="F:calcium ion binding"/>
    <property type="evidence" value="ECO:0007669"/>
    <property type="project" value="InterPro"/>
</dbReference>
<feature type="active site" description="Proton donor/acceptor" evidence="14">
    <location>
        <position position="235"/>
    </location>
</feature>
<evidence type="ECO:0000256" key="11">
    <source>
        <dbReference type="ARBA" id="ARBA00022801"/>
    </source>
</evidence>
<feature type="binding site" evidence="15">
    <location>
        <position position="39"/>
    </location>
    <ligand>
        <name>a divalent metal cation</name>
        <dbReference type="ChEBI" id="CHEBI:60240"/>
    </ligand>
</feature>
<comment type="cofactor">
    <cofactor evidence="4">
        <name>Mg(2+)</name>
        <dbReference type="ChEBI" id="CHEBI:18420"/>
    </cofactor>
</comment>
<evidence type="ECO:0000256" key="8">
    <source>
        <dbReference type="ARBA" id="ARBA00016808"/>
    </source>
</evidence>
<evidence type="ECO:0000256" key="5">
    <source>
        <dbReference type="ARBA" id="ARBA00004496"/>
    </source>
</evidence>
<feature type="binding site" evidence="15">
    <location>
        <position position="131"/>
    </location>
    <ligand>
        <name>substrate</name>
    </ligand>
</feature>
<dbReference type="EC" id="3.1.1.17" evidence="7"/>
<evidence type="ECO:0000313" key="17">
    <source>
        <dbReference type="EMBL" id="ARK19985.1"/>
    </source>
</evidence>
<evidence type="ECO:0000256" key="2">
    <source>
        <dbReference type="ARBA" id="ARBA00001913"/>
    </source>
</evidence>
<dbReference type="GO" id="GO:0030234">
    <property type="term" value="F:enzyme regulator activity"/>
    <property type="evidence" value="ECO:0007669"/>
    <property type="project" value="InterPro"/>
</dbReference>
<evidence type="ECO:0000256" key="12">
    <source>
        <dbReference type="ARBA" id="ARBA00022837"/>
    </source>
</evidence>
<organism evidence="17">
    <name type="scientific">Ampulex compressa</name>
    <name type="common">Emerald cockroach wasp</name>
    <dbReference type="NCBI Taxonomy" id="860918"/>
    <lineage>
        <taxon>Eukaryota</taxon>
        <taxon>Metazoa</taxon>
        <taxon>Ecdysozoa</taxon>
        <taxon>Arthropoda</taxon>
        <taxon>Hexapoda</taxon>
        <taxon>Insecta</taxon>
        <taxon>Pterygota</taxon>
        <taxon>Neoptera</taxon>
        <taxon>Endopterygota</taxon>
        <taxon>Hymenoptera</taxon>
        <taxon>Apocrita</taxon>
        <taxon>Aculeata</taxon>
        <taxon>Apoidea</taxon>
        <taxon>Ampulicidae</taxon>
        <taxon>Ampulicini</taxon>
        <taxon>Ampulex</taxon>
    </lineage>
</organism>
<comment type="subcellular location">
    <subcellularLocation>
        <location evidence="5">Cytoplasm</location>
    </subcellularLocation>
</comment>
<sequence>MRACITTLERICHRFKETWKSDTKEVTVEPVAGRFGLGEGPHWDHHTQKLYFVDIFGQKICRLDPATGTVTYAFIENGPVGNVVTVDDMPDKFVAGSGTDFILITWNGESNVDKAQFKKLSTVDTDSSGTRWNDGKVDSTGRFWGGTMGIEAGSTFTLNKGSMYSIDSDLVPKQQISPVSISNGIAWNIEDNTLYYIDSLTYQVTAYDYDPNSGNISNKRIIFDVKKNNLDGLPDGMTVDTEGNLWVALYGGNQVIQINPKTGELLRSVKIPAKNVTSVAFGGPLLNTLYVTTSSYGLDADQLKADPKAGYIFAVHGLGVRGLLANSFKLNV</sequence>
<comment type="cofactor">
    <cofactor evidence="3">
        <name>Mn(2+)</name>
        <dbReference type="ChEBI" id="CHEBI:29035"/>
    </cofactor>
</comment>
<feature type="binding site" evidence="15">
    <location>
        <position position="151"/>
    </location>
    <ligand>
        <name>substrate</name>
    </ligand>
</feature>
<keyword evidence="15" id="KW-0862">Zinc</keyword>
<dbReference type="PANTHER" id="PTHR10907:SF66">
    <property type="entry name" value="MIP34848P1-RELATED"/>
    <property type="match status" value="1"/>
</dbReference>
<reference evidence="17" key="1">
    <citation type="submission" date="2017-02" db="EMBL/GenBank/DDBJ databases">
        <title>Parasitoid Jewel Wasp Mounts Multi-Pronged Neurochemical Attack to Hijack a Host Brain.</title>
        <authorList>
            <person name="Arvidson R.S."/>
            <person name="Kaiser M."/>
            <person name="Libersat F."/>
            <person name="Adams M.E."/>
        </authorList>
    </citation>
    <scope>NUCLEOTIDE SEQUENCE</scope>
    <source>
        <strain evidence="17">203</strain>
    </source>
</reference>
<evidence type="ECO:0000256" key="1">
    <source>
        <dbReference type="ARBA" id="ARBA00001589"/>
    </source>
</evidence>
<dbReference type="EMBL" id="KY563576">
    <property type="protein sequence ID" value="ARK19985.1"/>
    <property type="molecule type" value="mRNA"/>
</dbReference>
<feature type="binding site" evidence="15">
    <location>
        <position position="183"/>
    </location>
    <ligand>
        <name>a divalent metal cation</name>
        <dbReference type="ChEBI" id="CHEBI:60240"/>
    </ligand>
</feature>